<feature type="region of interest" description="Disordered" evidence="2">
    <location>
        <begin position="297"/>
        <end position="321"/>
    </location>
</feature>
<reference evidence="4" key="2">
    <citation type="journal article" date="2021" name="PeerJ">
        <title>Extensive microbial diversity within the chicken gut microbiome revealed by metagenomics and culture.</title>
        <authorList>
            <person name="Gilroy R."/>
            <person name="Ravi A."/>
            <person name="Getino M."/>
            <person name="Pursley I."/>
            <person name="Horton D.L."/>
            <person name="Alikhan N.F."/>
            <person name="Baker D."/>
            <person name="Gharbi K."/>
            <person name="Hall N."/>
            <person name="Watson M."/>
            <person name="Adriaenssens E.M."/>
            <person name="Foster-Nyarko E."/>
            <person name="Jarju S."/>
            <person name="Secka A."/>
            <person name="Antonio M."/>
            <person name="Oren A."/>
            <person name="Chaudhuri R.R."/>
            <person name="La Ragione R."/>
            <person name="Hildebrand F."/>
            <person name="Pallen M.J."/>
        </authorList>
    </citation>
    <scope>NUCLEOTIDE SEQUENCE</scope>
    <source>
        <strain evidence="4">CHK181-108</strain>
    </source>
</reference>
<dbReference type="InterPro" id="IPR006343">
    <property type="entry name" value="DnaB/C_C"/>
</dbReference>
<dbReference type="SUPFAM" id="SSF158499">
    <property type="entry name" value="DnaD domain-like"/>
    <property type="match status" value="2"/>
</dbReference>
<sequence>MAEYICGFNTVGVPSDFIERVMPKLNGTFVKVYLFALNLASRGKNMSDLEIAEALDLLESDVVKAFDALEERGCLRRTDGFVIFGAAPADMPDLTERAEESAAADAEEEAAGGEREKKSAESIKSIIEGNRTLAELCQLAQQTLGRTLSDSDIETLYWFYDGLGFSPEVILMILEYCVSKDKRSMKYIEKVAIGWHENGVTTIDAAEKYMNEMQEKNSFSGNMRRLFGIDRPFSKTEETYLKTWRDSYGMSGDMIALAYEYCIINTGKLSFPYMNSIVENWFKKDIFTVPDAEKEHAAHKAGTYSGEETEESETRRGEKGLNYDKIEEIMRKKYGG</sequence>
<dbReference type="InterPro" id="IPR017019">
    <property type="entry name" value="DNA_replication_prd_bac"/>
</dbReference>
<reference evidence="4" key="1">
    <citation type="submission" date="2020-10" db="EMBL/GenBank/DDBJ databases">
        <authorList>
            <person name="Gilroy R."/>
        </authorList>
    </citation>
    <scope>NUCLEOTIDE SEQUENCE</scope>
    <source>
        <strain evidence="4">CHK181-108</strain>
    </source>
</reference>
<dbReference type="NCBIfam" id="TIGR01446">
    <property type="entry name" value="DnaD_dom"/>
    <property type="match status" value="2"/>
</dbReference>
<evidence type="ECO:0000313" key="4">
    <source>
        <dbReference type="EMBL" id="HIT86147.1"/>
    </source>
</evidence>
<dbReference type="Pfam" id="PF07261">
    <property type="entry name" value="DnaB_2"/>
    <property type="match status" value="2"/>
</dbReference>
<feature type="compositionally biased region" description="Basic and acidic residues" evidence="2">
    <location>
        <begin position="312"/>
        <end position="321"/>
    </location>
</feature>
<dbReference type="PIRSF" id="PIRSF033722">
    <property type="entry name" value="DnaD_CA_C3587_prd"/>
    <property type="match status" value="1"/>
</dbReference>
<dbReference type="PANTHER" id="PTHR37293">
    <property type="entry name" value="PHAGE REPLICATION PROTEIN-RELATED"/>
    <property type="match status" value="1"/>
</dbReference>
<comment type="similarity">
    <text evidence="1">Belongs to the DnaB/DnaD family.</text>
</comment>
<evidence type="ECO:0000256" key="2">
    <source>
        <dbReference type="SAM" id="MobiDB-lite"/>
    </source>
</evidence>
<protein>
    <submittedName>
        <fullName evidence="4">DnaD domain protein</fullName>
    </submittedName>
</protein>
<feature type="domain" description="DnaB/C C-terminal" evidence="3">
    <location>
        <begin position="230"/>
        <end position="295"/>
    </location>
</feature>
<feature type="compositionally biased region" description="Basic and acidic residues" evidence="2">
    <location>
        <begin position="112"/>
        <end position="121"/>
    </location>
</feature>
<feature type="region of interest" description="Disordered" evidence="2">
    <location>
        <begin position="95"/>
        <end position="121"/>
    </location>
</feature>
<name>A0A9D1KRY7_9FIRM</name>
<dbReference type="PANTHER" id="PTHR37293:SF5">
    <property type="entry name" value="DNA REPLICATION PROTEIN"/>
    <property type="match status" value="1"/>
</dbReference>
<feature type="domain" description="DnaB/C C-terminal" evidence="3">
    <location>
        <begin position="138"/>
        <end position="209"/>
    </location>
</feature>
<dbReference type="Proteomes" id="UP000824165">
    <property type="component" value="Unassembled WGS sequence"/>
</dbReference>
<evidence type="ECO:0000313" key="5">
    <source>
        <dbReference type="Proteomes" id="UP000824165"/>
    </source>
</evidence>
<dbReference type="EMBL" id="DVLU01000104">
    <property type="protein sequence ID" value="HIT86147.1"/>
    <property type="molecule type" value="Genomic_DNA"/>
</dbReference>
<organism evidence="4 5">
    <name type="scientific">Candidatus Ornithomonoglobus intestinigallinarum</name>
    <dbReference type="NCBI Taxonomy" id="2840894"/>
    <lineage>
        <taxon>Bacteria</taxon>
        <taxon>Bacillati</taxon>
        <taxon>Bacillota</taxon>
        <taxon>Clostridia</taxon>
        <taxon>Candidatus Ornithomonoglobus</taxon>
    </lineage>
</organism>
<dbReference type="AlphaFoldDB" id="A0A9D1KRY7"/>
<dbReference type="Gene3D" id="1.10.10.630">
    <property type="entry name" value="DnaD domain-like"/>
    <property type="match status" value="2"/>
</dbReference>
<comment type="caution">
    <text evidence="4">The sequence shown here is derived from an EMBL/GenBank/DDBJ whole genome shotgun (WGS) entry which is preliminary data.</text>
</comment>
<evidence type="ECO:0000256" key="1">
    <source>
        <dbReference type="ARBA" id="ARBA00093462"/>
    </source>
</evidence>
<evidence type="ECO:0000259" key="3">
    <source>
        <dbReference type="Pfam" id="PF07261"/>
    </source>
</evidence>
<accession>A0A9D1KRY7</accession>
<proteinExistence type="inferred from homology"/>
<gene>
    <name evidence="4" type="ORF">IAA60_09650</name>
</gene>
<dbReference type="InterPro" id="IPR053162">
    <property type="entry name" value="DnaD"/>
</dbReference>
<dbReference type="InterPro" id="IPR034829">
    <property type="entry name" value="DnaD-like_sf"/>
</dbReference>